<dbReference type="OrthoDB" id="1095931at2"/>
<reference evidence="2 3" key="1">
    <citation type="submission" date="2019-02" db="EMBL/GenBank/DDBJ databases">
        <title>Pedobacter sp. RP-1-14 sp. nov., isolated from Arctic soil.</title>
        <authorList>
            <person name="Dahal R.H."/>
        </authorList>
    </citation>
    <scope>NUCLEOTIDE SEQUENCE [LARGE SCALE GENOMIC DNA]</scope>
    <source>
        <strain evidence="2 3">RP-1-14</strain>
    </source>
</reference>
<feature type="transmembrane region" description="Helical" evidence="1">
    <location>
        <begin position="38"/>
        <end position="58"/>
    </location>
</feature>
<evidence type="ECO:0000313" key="3">
    <source>
        <dbReference type="Proteomes" id="UP000293347"/>
    </source>
</evidence>
<dbReference type="RefSeq" id="WP_131597941.1">
    <property type="nucleotide sequence ID" value="NZ_SJSL01000009.1"/>
</dbReference>
<evidence type="ECO:0000256" key="1">
    <source>
        <dbReference type="SAM" id="Phobius"/>
    </source>
</evidence>
<accession>A0A4R0NCK8</accession>
<name>A0A4R0NCK8_9SPHI</name>
<dbReference type="EMBL" id="SJSL01000009">
    <property type="protein sequence ID" value="TCC97407.1"/>
    <property type="molecule type" value="Genomic_DNA"/>
</dbReference>
<proteinExistence type="predicted"/>
<keyword evidence="1" id="KW-0472">Membrane</keyword>
<organism evidence="2 3">
    <name type="scientific">Pedobacter psychroterrae</name>
    <dbReference type="NCBI Taxonomy" id="2530453"/>
    <lineage>
        <taxon>Bacteria</taxon>
        <taxon>Pseudomonadati</taxon>
        <taxon>Bacteroidota</taxon>
        <taxon>Sphingobacteriia</taxon>
        <taxon>Sphingobacteriales</taxon>
        <taxon>Sphingobacteriaceae</taxon>
        <taxon>Pedobacter</taxon>
    </lineage>
</organism>
<comment type="caution">
    <text evidence="2">The sequence shown here is derived from an EMBL/GenBank/DDBJ whole genome shotgun (WGS) entry which is preliminary data.</text>
</comment>
<gene>
    <name evidence="2" type="ORF">EZ437_20180</name>
</gene>
<dbReference type="AlphaFoldDB" id="A0A4R0NCK8"/>
<protein>
    <submittedName>
        <fullName evidence="2">Uncharacterized protein</fullName>
    </submittedName>
</protein>
<keyword evidence="1" id="KW-0812">Transmembrane</keyword>
<keyword evidence="1" id="KW-1133">Transmembrane helix</keyword>
<feature type="transmembrane region" description="Helical" evidence="1">
    <location>
        <begin position="12"/>
        <end position="32"/>
    </location>
</feature>
<dbReference type="Proteomes" id="UP000293347">
    <property type="component" value="Unassembled WGS sequence"/>
</dbReference>
<feature type="transmembrane region" description="Helical" evidence="1">
    <location>
        <begin position="79"/>
        <end position="99"/>
    </location>
</feature>
<evidence type="ECO:0000313" key="2">
    <source>
        <dbReference type="EMBL" id="TCC97407.1"/>
    </source>
</evidence>
<keyword evidence="3" id="KW-1185">Reference proteome</keyword>
<sequence length="102" mass="12025">MIRIRTLRILWTFYNSFIVSTVVLSAICVYMFTELGPGALTLITWFKIFTSGIIIYYINNYKNKEFYYYQSLGLSKKQLWGTTMTLDFLMYVLAIVIAFKQV</sequence>